<accession>A0A7C9LTC8</accession>
<name>A0A7C9LTC8_9RHOB</name>
<proteinExistence type="predicted"/>
<dbReference type="EMBL" id="VENJ01000022">
    <property type="protein sequence ID" value="MTJ05796.1"/>
    <property type="molecule type" value="Genomic_DNA"/>
</dbReference>
<organism evidence="2 3">
    <name type="scientific">Sediminimonas qiaohouensis</name>
    <dbReference type="NCBI Taxonomy" id="552061"/>
    <lineage>
        <taxon>Bacteria</taxon>
        <taxon>Pseudomonadati</taxon>
        <taxon>Pseudomonadota</taxon>
        <taxon>Alphaproteobacteria</taxon>
        <taxon>Rhodobacterales</taxon>
        <taxon>Roseobacteraceae</taxon>
        <taxon>Sediminimonas</taxon>
    </lineage>
</organism>
<evidence type="ECO:0000313" key="3">
    <source>
        <dbReference type="Proteomes" id="UP000483078"/>
    </source>
</evidence>
<feature type="domain" description="Alpha-L-glutamate ligase-related protein ATP-grasp" evidence="1">
    <location>
        <begin position="103"/>
        <end position="366"/>
    </location>
</feature>
<dbReference type="AlphaFoldDB" id="A0A7C9LTC8"/>
<dbReference type="RefSeq" id="WP_273250875.1">
    <property type="nucleotide sequence ID" value="NZ_VENJ01000022.1"/>
</dbReference>
<gene>
    <name evidence="2" type="ORF">FH759_14035</name>
</gene>
<dbReference type="Proteomes" id="UP000483078">
    <property type="component" value="Unassembled WGS sequence"/>
</dbReference>
<evidence type="ECO:0000313" key="2">
    <source>
        <dbReference type="EMBL" id="MTJ05796.1"/>
    </source>
</evidence>
<reference evidence="2 3" key="1">
    <citation type="submission" date="2019-06" db="EMBL/GenBank/DDBJ databases">
        <title>Enrichment of Autotrophic Halophilic Microorganisms from Red Sea Brine Pool Using Microbial Electrosynthesis System.</title>
        <authorList>
            <person name="Alqahtani M.F."/>
            <person name="Bajracharya S."/>
            <person name="Katuri K.P."/>
            <person name="Ali M."/>
            <person name="Saikaly P.E."/>
        </authorList>
    </citation>
    <scope>NUCLEOTIDE SEQUENCE [LARGE SCALE GENOMIC DNA]</scope>
    <source>
        <strain evidence="2">MES6</strain>
    </source>
</reference>
<dbReference type="InterPro" id="IPR039523">
    <property type="entry name" value="RimK-rel_E_lig_ATP-grasp"/>
</dbReference>
<protein>
    <recommendedName>
        <fullName evidence="1">Alpha-L-glutamate ligase-related protein ATP-grasp domain-containing protein</fullName>
    </recommendedName>
</protein>
<comment type="caution">
    <text evidence="2">The sequence shown here is derived from an EMBL/GenBank/DDBJ whole genome shotgun (WGS) entry which is preliminary data.</text>
</comment>
<evidence type="ECO:0000259" key="1">
    <source>
        <dbReference type="Pfam" id="PF14397"/>
    </source>
</evidence>
<dbReference type="SUPFAM" id="SSF56059">
    <property type="entry name" value="Glutathione synthetase ATP-binding domain-like"/>
    <property type="match status" value="1"/>
</dbReference>
<dbReference type="Pfam" id="PF14397">
    <property type="entry name" value="ATPgrasp_ST"/>
    <property type="match status" value="1"/>
</dbReference>
<dbReference type="Gene3D" id="3.30.470.20">
    <property type="entry name" value="ATP-grasp fold, B domain"/>
    <property type="match status" value="1"/>
</dbReference>
<sequence length="396" mass="44046">MLDIAQPEADKILTDRRLVKYQPFAKLVEAAAREQNIGAGRIFLEILGLTIRKKALTPDEYFAYRVYRKDLSRTEKQQFVGARGSFELNCKLSPPALTQLRGFLGDKYAFPALMHQAGLPTTETQAIFTTDRFTGKLRTLRNSDQIIAFLSNGARFPIFGKPVKGAQALGTVRIDDVDTASGLAKLRNGHVVSVNALADEIIRDFPEGYLFQSVVEQHPALTEIAGDTLATLRLVTVIEEVEPTVLYALWKIPAPRAMSDNFWQEGSTLAWLNIDTGRIERCVTGKGSEQKEIVEHPTSGKELSQVHLPHWPEAIELVKNAHALFPVNGCLGWDIAIGRGGPLVVECNENPGHDFYQICTGRGALNPQMQAIFSRVIARNKRLLAGRKERRYTVGR</sequence>